<evidence type="ECO:0000313" key="1">
    <source>
        <dbReference type="EMBL" id="JAH53548.1"/>
    </source>
</evidence>
<reference evidence="1" key="2">
    <citation type="journal article" date="2015" name="Fish Shellfish Immunol.">
        <title>Early steps in the European eel (Anguilla anguilla)-Vibrio vulnificus interaction in the gills: Role of the RtxA13 toxin.</title>
        <authorList>
            <person name="Callol A."/>
            <person name="Pajuelo D."/>
            <person name="Ebbesson L."/>
            <person name="Teles M."/>
            <person name="MacKenzie S."/>
            <person name="Amaro C."/>
        </authorList>
    </citation>
    <scope>NUCLEOTIDE SEQUENCE</scope>
</reference>
<sequence>MVGFMLGSYCAKLYVDIGTVDLGN</sequence>
<dbReference type="EMBL" id="GBXM01055029">
    <property type="protein sequence ID" value="JAH53548.1"/>
    <property type="molecule type" value="Transcribed_RNA"/>
</dbReference>
<reference evidence="1" key="1">
    <citation type="submission" date="2014-11" db="EMBL/GenBank/DDBJ databases">
        <authorList>
            <person name="Amaro Gonzalez C."/>
        </authorList>
    </citation>
    <scope>NUCLEOTIDE SEQUENCE</scope>
</reference>
<dbReference type="AlphaFoldDB" id="A0A0E9TLC4"/>
<accession>A0A0E9TLC4</accession>
<organism evidence="1">
    <name type="scientific">Anguilla anguilla</name>
    <name type="common">European freshwater eel</name>
    <name type="synonym">Muraena anguilla</name>
    <dbReference type="NCBI Taxonomy" id="7936"/>
    <lineage>
        <taxon>Eukaryota</taxon>
        <taxon>Metazoa</taxon>
        <taxon>Chordata</taxon>
        <taxon>Craniata</taxon>
        <taxon>Vertebrata</taxon>
        <taxon>Euteleostomi</taxon>
        <taxon>Actinopterygii</taxon>
        <taxon>Neopterygii</taxon>
        <taxon>Teleostei</taxon>
        <taxon>Anguilliformes</taxon>
        <taxon>Anguillidae</taxon>
        <taxon>Anguilla</taxon>
    </lineage>
</organism>
<protein>
    <submittedName>
        <fullName evidence="1">Uncharacterized protein</fullName>
    </submittedName>
</protein>
<proteinExistence type="predicted"/>
<name>A0A0E9TLC4_ANGAN</name>